<name>A0A9Y2MU41_9PSEU</name>
<evidence type="ECO:0000313" key="2">
    <source>
        <dbReference type="Proteomes" id="UP001236014"/>
    </source>
</evidence>
<reference evidence="1 2" key="1">
    <citation type="submission" date="2023-06" db="EMBL/GenBank/DDBJ databases">
        <authorList>
            <person name="Oyuntsetseg B."/>
            <person name="Kim S.B."/>
        </authorList>
    </citation>
    <scope>NUCLEOTIDE SEQUENCE [LARGE SCALE GENOMIC DNA]</scope>
    <source>
        <strain evidence="1 2">2-15</strain>
    </source>
</reference>
<dbReference type="RefSeq" id="WP_285966304.1">
    <property type="nucleotide sequence ID" value="NZ_CP127294.1"/>
</dbReference>
<sequence>MTFNRTQRALVASVLHGPRLLDSPESRVRMIVVSIFDLAGSNPGAIQARLVPDVAQAIRETLPTDLKFEIFAHAQAAAIIGGAMAWLSTEPQVEQRLVVELIAETLSTGVRTASKIS</sequence>
<dbReference type="Proteomes" id="UP001236014">
    <property type="component" value="Chromosome"/>
</dbReference>
<dbReference type="KEGG" id="acab:QRX50_28950"/>
<evidence type="ECO:0000313" key="1">
    <source>
        <dbReference type="EMBL" id="WIX75534.1"/>
    </source>
</evidence>
<accession>A0A9Y2MU41</accession>
<dbReference type="EMBL" id="CP127294">
    <property type="protein sequence ID" value="WIX75534.1"/>
    <property type="molecule type" value="Genomic_DNA"/>
</dbReference>
<proteinExistence type="predicted"/>
<organism evidence="1 2">
    <name type="scientific">Amycolatopsis carbonis</name>
    <dbReference type="NCBI Taxonomy" id="715471"/>
    <lineage>
        <taxon>Bacteria</taxon>
        <taxon>Bacillati</taxon>
        <taxon>Actinomycetota</taxon>
        <taxon>Actinomycetes</taxon>
        <taxon>Pseudonocardiales</taxon>
        <taxon>Pseudonocardiaceae</taxon>
        <taxon>Amycolatopsis</taxon>
    </lineage>
</organism>
<dbReference type="AlphaFoldDB" id="A0A9Y2MU41"/>
<gene>
    <name evidence="1" type="ORF">QRX50_28950</name>
</gene>
<protein>
    <submittedName>
        <fullName evidence="1">Uncharacterized protein</fullName>
    </submittedName>
</protein>
<keyword evidence="2" id="KW-1185">Reference proteome</keyword>